<dbReference type="HOGENOM" id="CLU_074035_0_0_5"/>
<dbReference type="AlphaFoldDB" id="S9QEM8"/>
<keyword evidence="1" id="KW-0969">Cilium</keyword>
<dbReference type="OrthoDB" id="7824597at2"/>
<organism evidence="1 2">
    <name type="scientific">Salipiger mucosus DSM 16094</name>
    <dbReference type="NCBI Taxonomy" id="1123237"/>
    <lineage>
        <taxon>Bacteria</taxon>
        <taxon>Pseudomonadati</taxon>
        <taxon>Pseudomonadota</taxon>
        <taxon>Alphaproteobacteria</taxon>
        <taxon>Rhodobacterales</taxon>
        <taxon>Roseobacteraceae</taxon>
        <taxon>Salipiger</taxon>
    </lineage>
</organism>
<dbReference type="eggNOG" id="ENOG502ZBJH">
    <property type="taxonomic scope" value="Bacteria"/>
</dbReference>
<name>S9QEM8_9RHOB</name>
<dbReference type="RefSeq" id="WP_020040034.1">
    <property type="nucleotide sequence ID" value="NZ_KE557281.1"/>
</dbReference>
<dbReference type="InterPro" id="IPR023157">
    <property type="entry name" value="AGR-C-984p-like_sf"/>
</dbReference>
<dbReference type="Gene3D" id="1.10.3700.10">
    <property type="entry name" value="AGR C 984p-like"/>
    <property type="match status" value="1"/>
</dbReference>
<dbReference type="SUPFAM" id="SSF158837">
    <property type="entry name" value="AGR C 984p-like"/>
    <property type="match status" value="1"/>
</dbReference>
<dbReference type="Pfam" id="PF06748">
    <property type="entry name" value="DUF1217"/>
    <property type="match status" value="1"/>
</dbReference>
<keyword evidence="1" id="KW-0966">Cell projection</keyword>
<protein>
    <submittedName>
        <fullName evidence="1">Flagellar basal-body rod protein FlgF</fullName>
    </submittedName>
</protein>
<dbReference type="Proteomes" id="UP000015347">
    <property type="component" value="Unassembled WGS sequence"/>
</dbReference>
<sequence>MINIGGLSTPMAMKVIDDTKDKQLEGIRNEVVHKRAIEDFRKNAPDIESIDDFVENYETFSFMMKAHGLEDKIYAKGMMKKIFESDINDENSLVRRLNDPKITELYKTMDFQAGGETNYNTLSSQWRQEQVDKYVEREFIDDSADQNSTLGVVLEFEKKAPEIDSWYKILADEDFGDFMRTVLNIPDNVVRLDVDKQKEMFEDAYDIEKLQEPGEIDRLTEKYALIKDIENPPQSAAGNSPILQLMNPSVGFGGGGFTAMTYDIGAISGFSGSSIYR</sequence>
<dbReference type="InterPro" id="IPR010626">
    <property type="entry name" value="DUF1217"/>
</dbReference>
<dbReference type="EMBL" id="APVH01000042">
    <property type="protein sequence ID" value="EPX78018.1"/>
    <property type="molecule type" value="Genomic_DNA"/>
</dbReference>
<gene>
    <name evidence="1" type="ORF">Salmuc_03340</name>
</gene>
<proteinExistence type="predicted"/>
<keyword evidence="1" id="KW-0282">Flagellum</keyword>
<evidence type="ECO:0000313" key="2">
    <source>
        <dbReference type="Proteomes" id="UP000015347"/>
    </source>
</evidence>
<reference evidence="2" key="1">
    <citation type="journal article" date="2014" name="Stand. Genomic Sci.">
        <title>Genome sequence of the exopolysaccharide-producing Salipiger mucosus type strain (DSM 16094(T)), a moderately halophilic member of the Roseobacter clade.</title>
        <authorList>
            <person name="Riedel T."/>
            <person name="Spring S."/>
            <person name="Fiebig A."/>
            <person name="Petersen J."/>
            <person name="Kyrpides N.C."/>
            <person name="Goker M."/>
            <person name="Klenk H.P."/>
        </authorList>
    </citation>
    <scope>NUCLEOTIDE SEQUENCE [LARGE SCALE GENOMIC DNA]</scope>
    <source>
        <strain evidence="2">DSM 16094</strain>
    </source>
</reference>
<comment type="caution">
    <text evidence="1">The sequence shown here is derived from an EMBL/GenBank/DDBJ whole genome shotgun (WGS) entry which is preliminary data.</text>
</comment>
<keyword evidence="2" id="KW-1185">Reference proteome</keyword>
<accession>S9QEM8</accession>
<evidence type="ECO:0000313" key="1">
    <source>
        <dbReference type="EMBL" id="EPX78018.1"/>
    </source>
</evidence>
<dbReference type="STRING" id="1123237.Salmuc_03340"/>